<evidence type="ECO:0000313" key="3">
    <source>
        <dbReference type="Proteomes" id="UP000691718"/>
    </source>
</evidence>
<evidence type="ECO:0000256" key="1">
    <source>
        <dbReference type="SAM" id="MobiDB-lite"/>
    </source>
</evidence>
<protein>
    <submittedName>
        <fullName evidence="2">(apollo) hypothetical protein</fullName>
    </submittedName>
</protein>
<keyword evidence="3" id="KW-1185">Reference proteome</keyword>
<comment type="caution">
    <text evidence="2">The sequence shown here is derived from an EMBL/GenBank/DDBJ whole genome shotgun (WGS) entry which is preliminary data.</text>
</comment>
<accession>A0A8S3WCY7</accession>
<dbReference type="Proteomes" id="UP000691718">
    <property type="component" value="Unassembled WGS sequence"/>
</dbReference>
<reference evidence="2" key="1">
    <citation type="submission" date="2021-04" db="EMBL/GenBank/DDBJ databases">
        <authorList>
            <person name="Tunstrom K."/>
        </authorList>
    </citation>
    <scope>NUCLEOTIDE SEQUENCE</scope>
</reference>
<name>A0A8S3WCY7_PARAO</name>
<dbReference type="EMBL" id="CAJQZP010000287">
    <property type="protein sequence ID" value="CAG4953059.1"/>
    <property type="molecule type" value="Genomic_DNA"/>
</dbReference>
<feature type="region of interest" description="Disordered" evidence="1">
    <location>
        <begin position="1"/>
        <end position="25"/>
    </location>
</feature>
<dbReference type="AlphaFoldDB" id="A0A8S3WCY7"/>
<organism evidence="2 3">
    <name type="scientific">Parnassius apollo</name>
    <name type="common">Apollo butterfly</name>
    <name type="synonym">Papilio apollo</name>
    <dbReference type="NCBI Taxonomy" id="110799"/>
    <lineage>
        <taxon>Eukaryota</taxon>
        <taxon>Metazoa</taxon>
        <taxon>Ecdysozoa</taxon>
        <taxon>Arthropoda</taxon>
        <taxon>Hexapoda</taxon>
        <taxon>Insecta</taxon>
        <taxon>Pterygota</taxon>
        <taxon>Neoptera</taxon>
        <taxon>Endopterygota</taxon>
        <taxon>Lepidoptera</taxon>
        <taxon>Glossata</taxon>
        <taxon>Ditrysia</taxon>
        <taxon>Papilionoidea</taxon>
        <taxon>Papilionidae</taxon>
        <taxon>Parnassiinae</taxon>
        <taxon>Parnassini</taxon>
        <taxon>Parnassius</taxon>
        <taxon>Parnassius</taxon>
    </lineage>
</organism>
<proteinExistence type="predicted"/>
<evidence type="ECO:0000313" key="2">
    <source>
        <dbReference type="EMBL" id="CAG4953059.1"/>
    </source>
</evidence>
<sequence>MVLRADWEATASPEQQEVAGNAARIKREQRKLQETAVRQGGRGRDINNVSLNSNHLKYIPSSLGIVIVGNLKPRTFDLLL</sequence>
<gene>
    <name evidence="2" type="ORF">PAPOLLO_LOCUS4780</name>
</gene>